<evidence type="ECO:0000256" key="1">
    <source>
        <dbReference type="SAM" id="MobiDB-lite"/>
    </source>
</evidence>
<dbReference type="PROSITE" id="PS00018">
    <property type="entry name" value="EF_HAND_1"/>
    <property type="match status" value="1"/>
</dbReference>
<dbReference type="Proteomes" id="UP000887569">
    <property type="component" value="Unplaced"/>
</dbReference>
<keyword evidence="2" id="KW-1185">Reference proteome</keyword>
<reference evidence="3" key="1">
    <citation type="submission" date="2022-11" db="UniProtKB">
        <authorList>
            <consortium name="WormBaseParasite"/>
        </authorList>
    </citation>
    <scope>IDENTIFICATION</scope>
</reference>
<protein>
    <submittedName>
        <fullName evidence="3">Uncharacterized protein</fullName>
    </submittedName>
</protein>
<evidence type="ECO:0000313" key="3">
    <source>
        <dbReference type="WBParaSite" id="PgE040_g002_t04"/>
    </source>
</evidence>
<evidence type="ECO:0000313" key="2">
    <source>
        <dbReference type="Proteomes" id="UP000887569"/>
    </source>
</evidence>
<sequence length="180" mass="20287">MVQPDNWPSLGKYRRKGHLRLKGKEGEQRRKSHSSTTEEESTPDGSTDNDGDKLLTQDEVERGLAVSKMESKISVSEFNDHYFRIGLSFLLCFRPYLLDLWVLKWTDVPADIRCRQGNRHYAHSTSISPGNDKPPSPLSSPTILFVSLNAVLLGTKRGEKLQKRCTDPETALTMPNSKAT</sequence>
<feature type="compositionally biased region" description="Basic residues" evidence="1">
    <location>
        <begin position="12"/>
        <end position="21"/>
    </location>
</feature>
<proteinExistence type="predicted"/>
<dbReference type="AlphaFoldDB" id="A0A915A3C8"/>
<dbReference type="InterPro" id="IPR018247">
    <property type="entry name" value="EF_Hand_1_Ca_BS"/>
</dbReference>
<accession>A0A915A3C8</accession>
<feature type="region of interest" description="Disordered" evidence="1">
    <location>
        <begin position="1"/>
        <end position="54"/>
    </location>
</feature>
<dbReference type="WBParaSite" id="PgE040_g002_t04">
    <property type="protein sequence ID" value="PgE040_g002_t04"/>
    <property type="gene ID" value="PgE040_g002"/>
</dbReference>
<name>A0A915A3C8_PARUN</name>
<organism evidence="2 3">
    <name type="scientific">Parascaris univalens</name>
    <name type="common">Nematode worm</name>
    <dbReference type="NCBI Taxonomy" id="6257"/>
    <lineage>
        <taxon>Eukaryota</taxon>
        <taxon>Metazoa</taxon>
        <taxon>Ecdysozoa</taxon>
        <taxon>Nematoda</taxon>
        <taxon>Chromadorea</taxon>
        <taxon>Rhabditida</taxon>
        <taxon>Spirurina</taxon>
        <taxon>Ascaridomorpha</taxon>
        <taxon>Ascaridoidea</taxon>
        <taxon>Ascarididae</taxon>
        <taxon>Parascaris</taxon>
    </lineage>
</organism>